<accession>A0A1Y2EMI5</accession>
<dbReference type="EMBL" id="MCGR01000050">
    <property type="protein sequence ID" value="ORY72729.1"/>
    <property type="molecule type" value="Genomic_DNA"/>
</dbReference>
<feature type="compositionally biased region" description="Basic and acidic residues" evidence="1">
    <location>
        <begin position="551"/>
        <end position="560"/>
    </location>
</feature>
<reference evidence="3 4" key="1">
    <citation type="submission" date="2016-07" db="EMBL/GenBank/DDBJ databases">
        <title>Pervasive Adenine N6-methylation of Active Genes in Fungi.</title>
        <authorList>
            <consortium name="DOE Joint Genome Institute"/>
            <person name="Mondo S.J."/>
            <person name="Dannebaum R.O."/>
            <person name="Kuo R.C."/>
            <person name="Labutti K."/>
            <person name="Haridas S."/>
            <person name="Kuo A."/>
            <person name="Salamov A."/>
            <person name="Ahrendt S.R."/>
            <person name="Lipzen A."/>
            <person name="Sullivan W."/>
            <person name="Andreopoulos W.B."/>
            <person name="Clum A."/>
            <person name="Lindquist E."/>
            <person name="Daum C."/>
            <person name="Ramamoorthy G.K."/>
            <person name="Gryganskyi A."/>
            <person name="Culley D."/>
            <person name="Magnuson J.K."/>
            <person name="James T.Y."/>
            <person name="O'Malley M.A."/>
            <person name="Stajich J.E."/>
            <person name="Spatafora J.W."/>
            <person name="Visel A."/>
            <person name="Grigoriev I.V."/>
        </authorList>
    </citation>
    <scope>NUCLEOTIDE SEQUENCE [LARGE SCALE GENOMIC DNA]</scope>
    <source>
        <strain evidence="3 4">62-1032</strain>
    </source>
</reference>
<protein>
    <recommendedName>
        <fullName evidence="2">Sld7 C-terminal domain-containing protein</fullName>
    </recommendedName>
</protein>
<gene>
    <name evidence="3" type="ORF">BCR35DRAFT_307503</name>
</gene>
<feature type="region of interest" description="Disordered" evidence="1">
    <location>
        <begin position="551"/>
        <end position="606"/>
    </location>
</feature>
<evidence type="ECO:0000313" key="3">
    <source>
        <dbReference type="EMBL" id="ORY72729.1"/>
    </source>
</evidence>
<feature type="compositionally biased region" description="Pro residues" evidence="1">
    <location>
        <begin position="725"/>
        <end position="735"/>
    </location>
</feature>
<evidence type="ECO:0000256" key="1">
    <source>
        <dbReference type="SAM" id="MobiDB-lite"/>
    </source>
</evidence>
<feature type="compositionally biased region" description="Low complexity" evidence="1">
    <location>
        <begin position="366"/>
        <end position="379"/>
    </location>
</feature>
<feature type="region of interest" description="Disordered" evidence="1">
    <location>
        <begin position="688"/>
        <end position="762"/>
    </location>
</feature>
<evidence type="ECO:0000313" key="4">
    <source>
        <dbReference type="Proteomes" id="UP000193467"/>
    </source>
</evidence>
<dbReference type="Proteomes" id="UP000193467">
    <property type="component" value="Unassembled WGS sequence"/>
</dbReference>
<comment type="caution">
    <text evidence="3">The sequence shown here is derived from an EMBL/GenBank/DDBJ whole genome shotgun (WGS) entry which is preliminary data.</text>
</comment>
<feature type="compositionally biased region" description="Low complexity" evidence="1">
    <location>
        <begin position="413"/>
        <end position="430"/>
    </location>
</feature>
<feature type="region of interest" description="Disordered" evidence="1">
    <location>
        <begin position="292"/>
        <end position="490"/>
    </location>
</feature>
<feature type="compositionally biased region" description="Basic and acidic residues" evidence="1">
    <location>
        <begin position="802"/>
        <end position="813"/>
    </location>
</feature>
<keyword evidence="4" id="KW-1185">Reference proteome</keyword>
<dbReference type="InterPro" id="IPR041260">
    <property type="entry name" value="Sld7_C"/>
</dbReference>
<dbReference type="Pfam" id="PF18596">
    <property type="entry name" value="Sld7_C"/>
    <property type="match status" value="1"/>
</dbReference>
<dbReference type="PANTHER" id="PTHR45733:SF8">
    <property type="entry name" value="FORMIN-J"/>
    <property type="match status" value="1"/>
</dbReference>
<feature type="region of interest" description="Disordered" evidence="1">
    <location>
        <begin position="782"/>
        <end position="820"/>
    </location>
</feature>
<sequence>MTTATSLAPATATLPSSAPLGTSTLDATTSRVAVASTSSLPASTSHVPATGGPVAAAAPSSAAAGCRLLWRGRLITPSPHNKPLFGIAIIAHLFSFPSSGTSALPLLSPNQVTAQASPFDDPFAAPGSSSSGADMCLGLEMTRGGDLKVLGEVWVASSAEAQEQKRGKGKGKERETVQVETPTEVRVYVDPRCPETVGWFEDWFCREGSAGRGVRVDVGGEEVIIFANLPSSPPPTSAPSSAQGSTSTASPRPALTLLLGRAMKRPTRAPRPDDPLPRENLFATKLRRTNSLPVLGFGAPPPPPKLGLARGSRAGSSLGAIAESSASSSTNLPPTAGAVKPARKLKRGSSSRTLMSLMGDEATRKSTTLPRRSSSSAASLPPPPPPLASSTTTAPPLKKRTLSRTTSSRELLAPSHAASANSSSSSSRRPSAPPPPSHPSSDSSNRRGFLKRSRSALLESPVSSDAEEERHRGHSRVPGSPTPSLATTFGGWDDEEEQELYDGAAEGLDGLVELKPLFSGVGGQRKGTLSKRSTSAPVGVFELDSGPLKDVAERRRREATEAPPEVGGRRERQRREQSVGAGLPIAGGVRGSREQSMGAVGGHRGEREQSVVVETVEGRNKGTIRKIILARLTLRNLTRDDEQFRDVFSMCSKGVQFALRDTYKIKPIDRVLATKFADQHIEMYLSTPPPPAAMATDTSAQALPAPSNLSRPPPSSSTAQEKRSPPTPAPTPAPEVPTITVKQEEGAEPTLAPETVEAPPSLAMQVDVPPVFDVVKKVMAAEEGLLPSPRSLEAREEEVEESAERGAEIRLEGEPAGEQE</sequence>
<dbReference type="InParanoid" id="A0A1Y2EMI5"/>
<feature type="domain" description="Sld7 C-terminal" evidence="2">
    <location>
        <begin position="619"/>
        <end position="665"/>
    </location>
</feature>
<organism evidence="3 4">
    <name type="scientific">Leucosporidium creatinivorum</name>
    <dbReference type="NCBI Taxonomy" id="106004"/>
    <lineage>
        <taxon>Eukaryota</taxon>
        <taxon>Fungi</taxon>
        <taxon>Dikarya</taxon>
        <taxon>Basidiomycota</taxon>
        <taxon>Pucciniomycotina</taxon>
        <taxon>Microbotryomycetes</taxon>
        <taxon>Leucosporidiales</taxon>
        <taxon>Leucosporidium</taxon>
    </lineage>
</organism>
<feature type="compositionally biased region" description="Basic and acidic residues" evidence="1">
    <location>
        <begin position="567"/>
        <end position="577"/>
    </location>
</feature>
<evidence type="ECO:0000259" key="2">
    <source>
        <dbReference type="Pfam" id="PF18596"/>
    </source>
</evidence>
<proteinExistence type="predicted"/>
<feature type="compositionally biased region" description="Polar residues" evidence="1">
    <location>
        <begin position="324"/>
        <end position="333"/>
    </location>
</feature>
<dbReference type="OrthoDB" id="5599874at2759"/>
<feature type="compositionally biased region" description="Low complexity" evidence="1">
    <location>
        <begin position="238"/>
        <end position="251"/>
    </location>
</feature>
<dbReference type="InterPro" id="IPR051144">
    <property type="entry name" value="Formin_homology_domain"/>
</dbReference>
<feature type="compositionally biased region" description="Low complexity" evidence="1">
    <location>
        <begin position="693"/>
        <end position="710"/>
    </location>
</feature>
<name>A0A1Y2EMI5_9BASI</name>
<feature type="region of interest" description="Disordered" evidence="1">
    <location>
        <begin position="228"/>
        <end position="252"/>
    </location>
</feature>
<dbReference type="PANTHER" id="PTHR45733">
    <property type="entry name" value="FORMIN-J"/>
    <property type="match status" value="1"/>
</dbReference>
<dbReference type="AlphaFoldDB" id="A0A1Y2EMI5"/>